<evidence type="ECO:0000313" key="2">
    <source>
        <dbReference type="EMBL" id="OWZ12773.1"/>
    </source>
</evidence>
<comment type="caution">
    <text evidence="2">The sequence shown here is derived from an EMBL/GenBank/DDBJ whole genome shotgun (WGS) entry which is preliminary data.</text>
</comment>
<accession>A0A225W4V8</accession>
<proteinExistence type="predicted"/>
<sequence>MGTGELPRETGYARLGSSKYMEWQVLAYAECCDEALIKRERKYYEQWLVEQPLVVERQEYPTPTGILSRATEDSFMGPPLDRLTEIKQDGHPSDVLLKKEGTELAVGEPNERVKTCYSTDEGTEASELS</sequence>
<protein>
    <submittedName>
        <fullName evidence="2">Uncharacterized protein</fullName>
    </submittedName>
</protein>
<feature type="region of interest" description="Disordered" evidence="1">
    <location>
        <begin position="108"/>
        <end position="129"/>
    </location>
</feature>
<dbReference type="Proteomes" id="UP000198211">
    <property type="component" value="Unassembled WGS sequence"/>
</dbReference>
<evidence type="ECO:0000256" key="1">
    <source>
        <dbReference type="SAM" id="MobiDB-lite"/>
    </source>
</evidence>
<dbReference type="AlphaFoldDB" id="A0A225W4V8"/>
<evidence type="ECO:0000313" key="3">
    <source>
        <dbReference type="Proteomes" id="UP000198211"/>
    </source>
</evidence>
<keyword evidence="3" id="KW-1185">Reference proteome</keyword>
<dbReference type="OrthoDB" id="127225at2759"/>
<organism evidence="2 3">
    <name type="scientific">Phytophthora megakarya</name>
    <dbReference type="NCBI Taxonomy" id="4795"/>
    <lineage>
        <taxon>Eukaryota</taxon>
        <taxon>Sar</taxon>
        <taxon>Stramenopiles</taxon>
        <taxon>Oomycota</taxon>
        <taxon>Peronosporomycetes</taxon>
        <taxon>Peronosporales</taxon>
        <taxon>Peronosporaceae</taxon>
        <taxon>Phytophthora</taxon>
    </lineage>
</organism>
<gene>
    <name evidence="2" type="ORF">PHMEG_00014017</name>
</gene>
<dbReference type="EMBL" id="NBNE01001757">
    <property type="protein sequence ID" value="OWZ12773.1"/>
    <property type="molecule type" value="Genomic_DNA"/>
</dbReference>
<feature type="compositionally biased region" description="Polar residues" evidence="1">
    <location>
        <begin position="116"/>
        <end position="129"/>
    </location>
</feature>
<name>A0A225W4V8_9STRA</name>
<reference evidence="3" key="1">
    <citation type="submission" date="2017-03" db="EMBL/GenBank/DDBJ databases">
        <title>Phytopthora megakarya and P. palmivora, two closely related causual agents of cacao black pod achieved similar genome size and gene model numbers by different mechanisms.</title>
        <authorList>
            <person name="Ali S."/>
            <person name="Shao J."/>
            <person name="Larry D.J."/>
            <person name="Kronmiller B."/>
            <person name="Shen D."/>
            <person name="Strem M.D."/>
            <person name="Melnick R.L."/>
            <person name="Guiltinan M.J."/>
            <person name="Tyler B.M."/>
            <person name="Meinhardt L.W."/>
            <person name="Bailey B.A."/>
        </authorList>
    </citation>
    <scope>NUCLEOTIDE SEQUENCE [LARGE SCALE GENOMIC DNA]</scope>
    <source>
        <strain evidence="3">zdho120</strain>
    </source>
</reference>